<dbReference type="PANTHER" id="PTHR22911">
    <property type="entry name" value="ACYL-MALONYL CONDENSING ENZYME-RELATED"/>
    <property type="match status" value="1"/>
</dbReference>
<dbReference type="SUPFAM" id="SSF103481">
    <property type="entry name" value="Multidrug resistance efflux transporter EmrE"/>
    <property type="match status" value="2"/>
</dbReference>
<dbReference type="InterPro" id="IPR000620">
    <property type="entry name" value="EamA_dom"/>
</dbReference>
<dbReference type="EMBL" id="JACCFW010000001">
    <property type="protein sequence ID" value="NYJ74967.1"/>
    <property type="molecule type" value="Genomic_DNA"/>
</dbReference>
<dbReference type="PANTHER" id="PTHR22911:SF137">
    <property type="entry name" value="SOLUTE CARRIER FAMILY 35 MEMBER G2-RELATED"/>
    <property type="match status" value="1"/>
</dbReference>
<feature type="transmembrane region" description="Helical" evidence="2">
    <location>
        <begin position="29"/>
        <end position="51"/>
    </location>
</feature>
<comment type="caution">
    <text evidence="4">The sequence shown here is derived from an EMBL/GenBank/DDBJ whole genome shotgun (WGS) entry which is preliminary data.</text>
</comment>
<feature type="transmembrane region" description="Helical" evidence="2">
    <location>
        <begin position="147"/>
        <end position="164"/>
    </location>
</feature>
<proteinExistence type="inferred from homology"/>
<feature type="transmembrane region" description="Helical" evidence="2">
    <location>
        <begin position="117"/>
        <end position="135"/>
    </location>
</feature>
<dbReference type="Pfam" id="PF00892">
    <property type="entry name" value="EamA"/>
    <property type="match status" value="2"/>
</dbReference>
<feature type="transmembrane region" description="Helical" evidence="2">
    <location>
        <begin position="176"/>
        <end position="194"/>
    </location>
</feature>
<feature type="transmembrane region" description="Helical" evidence="2">
    <location>
        <begin position="226"/>
        <end position="254"/>
    </location>
</feature>
<dbReference type="RefSeq" id="WP_179481267.1">
    <property type="nucleotide sequence ID" value="NZ_JACCFW010000001.1"/>
</dbReference>
<keyword evidence="5" id="KW-1185">Reference proteome</keyword>
<feature type="transmembrane region" description="Helical" evidence="2">
    <location>
        <begin position="91"/>
        <end position="110"/>
    </location>
</feature>
<reference evidence="4 5" key="1">
    <citation type="submission" date="2020-07" db="EMBL/GenBank/DDBJ databases">
        <title>Sequencing the genomes of 1000 actinobacteria strains.</title>
        <authorList>
            <person name="Klenk H.-P."/>
        </authorList>
    </citation>
    <scope>NUCLEOTIDE SEQUENCE [LARGE SCALE GENOMIC DNA]</scope>
    <source>
        <strain evidence="4 5">DSM 29531</strain>
    </source>
</reference>
<evidence type="ECO:0000256" key="2">
    <source>
        <dbReference type="SAM" id="Phobius"/>
    </source>
</evidence>
<evidence type="ECO:0000259" key="3">
    <source>
        <dbReference type="Pfam" id="PF00892"/>
    </source>
</evidence>
<keyword evidence="2" id="KW-1133">Transmembrane helix</keyword>
<keyword evidence="2" id="KW-0472">Membrane</keyword>
<accession>A0A853DE79</accession>
<evidence type="ECO:0000256" key="1">
    <source>
        <dbReference type="ARBA" id="ARBA00007362"/>
    </source>
</evidence>
<feature type="transmembrane region" description="Helical" evidence="2">
    <location>
        <begin position="266"/>
        <end position="282"/>
    </location>
</feature>
<evidence type="ECO:0000313" key="5">
    <source>
        <dbReference type="Proteomes" id="UP000571817"/>
    </source>
</evidence>
<gene>
    <name evidence="4" type="ORF">HNR15_001930</name>
</gene>
<dbReference type="AlphaFoldDB" id="A0A853DE79"/>
<dbReference type="InterPro" id="IPR037185">
    <property type="entry name" value="EmrE-like"/>
</dbReference>
<organism evidence="4 5">
    <name type="scientific">Allobranchiibius huperziae</name>
    <dbReference type="NCBI Taxonomy" id="1874116"/>
    <lineage>
        <taxon>Bacteria</taxon>
        <taxon>Bacillati</taxon>
        <taxon>Actinomycetota</taxon>
        <taxon>Actinomycetes</taxon>
        <taxon>Micrococcales</taxon>
        <taxon>Dermacoccaceae</taxon>
        <taxon>Allobranchiibius</taxon>
    </lineage>
</organism>
<name>A0A853DE79_9MICO</name>
<dbReference type="GO" id="GO:0016020">
    <property type="term" value="C:membrane"/>
    <property type="evidence" value="ECO:0007669"/>
    <property type="project" value="InterPro"/>
</dbReference>
<comment type="similarity">
    <text evidence="1">Belongs to the EamA transporter family.</text>
</comment>
<feature type="transmembrane region" description="Helical" evidence="2">
    <location>
        <begin position="63"/>
        <end position="85"/>
    </location>
</feature>
<dbReference type="Proteomes" id="UP000571817">
    <property type="component" value="Unassembled WGS sequence"/>
</dbReference>
<keyword evidence="2" id="KW-0812">Transmembrane</keyword>
<feature type="domain" description="EamA" evidence="3">
    <location>
        <begin position="149"/>
        <end position="282"/>
    </location>
</feature>
<sequence length="283" mass="28338">MTYLLALLSSLVWGSSDFAGGLFTRRAHAVQVVFASQVGGLIITCVAMAVAVSSGHAPQSGLWPVYGAFAGLCGCVGLCAFYAALSSGTMGVVSPIAALGAIVPVVLGVLGGEHIGLLTGAGMALALAGAALASGPELSGEVSRRPLGLAVVAAVGFGLALYLLHQASATSVLGGLWAMRVTSIVALGLLLTVWRTRPSGIPGPHLSRRLIPLAMLAGSADLSANALFGIASTSGAVGVVSVLGSLYPVMTLLLARGFLHERLRRVQLVGVMCAVVGVALTVS</sequence>
<feature type="domain" description="EamA" evidence="3">
    <location>
        <begin position="2"/>
        <end position="134"/>
    </location>
</feature>
<evidence type="ECO:0000313" key="4">
    <source>
        <dbReference type="EMBL" id="NYJ74967.1"/>
    </source>
</evidence>
<protein>
    <submittedName>
        <fullName evidence="4">Drug/metabolite transporter (DMT)-like permease</fullName>
    </submittedName>
</protein>